<dbReference type="EMBL" id="BSYI01000012">
    <property type="protein sequence ID" value="GMG82621.1"/>
    <property type="molecule type" value="Genomic_DNA"/>
</dbReference>
<sequence length="398" mass="41457">MRGGNTVGLRAYNERLVIDAILRAGPLSKAEIARATGLSGQAAKVIVTSLLDDGLLLQGEKIRGQVGQPSTPNMINPRGAFSIGVKIGRSSTDAILVDFTGAVVARRQKPHAAPIPDEALETACRYVEALAAELGEAERARICGVGLAMPSDIELWSDELGVAPERLEGWGTLDPAAVIGARSALSTVVLNDATAACAAEMMLGDGITRSSALYLYLGAFIGAGIVIDGRLYQGAAGNAGAIASMPTCTAAASGRPAQLVGTASVIALERALSDAGIRFETVFDAEPTPEAEAVYRAWRDENIDGIARAIVSALAILDFETVVIDGVLPPQWRRDIVRQVRTALTRFDLRGIVVPQLVTGSVGPPARVLGAALMPLRVRFSPDPKLLVAGRKPAAAGA</sequence>
<gene>
    <name evidence="1" type="ORF">LNKW23_18340</name>
</gene>
<dbReference type="InterPro" id="IPR036388">
    <property type="entry name" value="WH-like_DNA-bd_sf"/>
</dbReference>
<dbReference type="SUPFAM" id="SSF46785">
    <property type="entry name" value="Winged helix' DNA-binding domain"/>
    <property type="match status" value="1"/>
</dbReference>
<dbReference type="InterPro" id="IPR000600">
    <property type="entry name" value="ROK"/>
</dbReference>
<reference evidence="1 2" key="1">
    <citation type="submission" date="2023-04" db="EMBL/GenBank/DDBJ databases">
        <title>Marinoamorphus aggregata gen. nov., sp. Nov., isolate from tissue of brittle star Ophioplocus japonicus.</title>
        <authorList>
            <person name="Kawano K."/>
            <person name="Sawayama S."/>
            <person name="Nakagawa S."/>
        </authorList>
    </citation>
    <scope>NUCLEOTIDE SEQUENCE [LARGE SCALE GENOMIC DNA]</scope>
    <source>
        <strain evidence="1 2">NKW23</strain>
    </source>
</reference>
<dbReference type="Proteomes" id="UP001239909">
    <property type="component" value="Unassembled WGS sequence"/>
</dbReference>
<dbReference type="Gene3D" id="3.30.420.40">
    <property type="match status" value="2"/>
</dbReference>
<dbReference type="RefSeq" id="WP_285671411.1">
    <property type="nucleotide sequence ID" value="NZ_BSYI01000012.1"/>
</dbReference>
<evidence type="ECO:0000313" key="1">
    <source>
        <dbReference type="EMBL" id="GMG82621.1"/>
    </source>
</evidence>
<name>A0ABQ6LH52_9RHOB</name>
<accession>A0ABQ6LH52</accession>
<dbReference type="Gene3D" id="1.10.10.10">
    <property type="entry name" value="Winged helix-like DNA-binding domain superfamily/Winged helix DNA-binding domain"/>
    <property type="match status" value="1"/>
</dbReference>
<dbReference type="Pfam" id="PF00480">
    <property type="entry name" value="ROK"/>
    <property type="match status" value="1"/>
</dbReference>
<keyword evidence="2" id="KW-1185">Reference proteome</keyword>
<comment type="caution">
    <text evidence="1">The sequence shown here is derived from an EMBL/GenBank/DDBJ whole genome shotgun (WGS) entry which is preliminary data.</text>
</comment>
<dbReference type="PANTHER" id="PTHR18964">
    <property type="entry name" value="ROK (REPRESSOR, ORF, KINASE) FAMILY"/>
    <property type="match status" value="1"/>
</dbReference>
<proteinExistence type="predicted"/>
<evidence type="ECO:0000313" key="2">
    <source>
        <dbReference type="Proteomes" id="UP001239909"/>
    </source>
</evidence>
<dbReference type="InterPro" id="IPR043129">
    <property type="entry name" value="ATPase_NBD"/>
</dbReference>
<dbReference type="CDD" id="cd23763">
    <property type="entry name" value="ASKHA_ATPase_ROK"/>
    <property type="match status" value="1"/>
</dbReference>
<dbReference type="InterPro" id="IPR036390">
    <property type="entry name" value="WH_DNA-bd_sf"/>
</dbReference>
<dbReference type="SUPFAM" id="SSF53067">
    <property type="entry name" value="Actin-like ATPase domain"/>
    <property type="match status" value="1"/>
</dbReference>
<protein>
    <submittedName>
        <fullName evidence="1">ROK family transcriptional regulator</fullName>
    </submittedName>
</protein>
<organism evidence="1 2">
    <name type="scientific">Paralimibaculum aggregatum</name>
    <dbReference type="NCBI Taxonomy" id="3036245"/>
    <lineage>
        <taxon>Bacteria</taxon>
        <taxon>Pseudomonadati</taxon>
        <taxon>Pseudomonadota</taxon>
        <taxon>Alphaproteobacteria</taxon>
        <taxon>Rhodobacterales</taxon>
        <taxon>Paracoccaceae</taxon>
        <taxon>Paralimibaculum</taxon>
    </lineage>
</organism>
<dbReference type="PANTHER" id="PTHR18964:SF169">
    <property type="entry name" value="N-ACETYLMANNOSAMINE KINASE"/>
    <property type="match status" value="1"/>
</dbReference>
<dbReference type="Pfam" id="PF13412">
    <property type="entry name" value="HTH_24"/>
    <property type="match status" value="1"/>
</dbReference>